<comment type="caution">
    <text evidence="8">The sequence shown here is derived from an EMBL/GenBank/DDBJ whole genome shotgun (WGS) entry which is preliminary data.</text>
</comment>
<keyword evidence="4" id="KW-0206">Cytoskeleton</keyword>
<keyword evidence="5" id="KW-0966">Cell projection</keyword>
<feature type="region of interest" description="Disordered" evidence="6">
    <location>
        <begin position="642"/>
        <end position="676"/>
    </location>
</feature>
<dbReference type="EMBL" id="CAJVCH010277915">
    <property type="protein sequence ID" value="CAG7734872.1"/>
    <property type="molecule type" value="Genomic_DNA"/>
</dbReference>
<dbReference type="PANTHER" id="PTHR14611:SF2">
    <property type="entry name" value="TECTONIC"/>
    <property type="match status" value="1"/>
</dbReference>
<evidence type="ECO:0000256" key="5">
    <source>
        <dbReference type="ARBA" id="ARBA00023273"/>
    </source>
</evidence>
<evidence type="ECO:0000259" key="7">
    <source>
        <dbReference type="Pfam" id="PF25752"/>
    </source>
</evidence>
<dbReference type="InterPro" id="IPR040354">
    <property type="entry name" value="TCTN1-3"/>
</dbReference>
<organism evidence="8 9">
    <name type="scientific">Allacma fusca</name>
    <dbReference type="NCBI Taxonomy" id="39272"/>
    <lineage>
        <taxon>Eukaryota</taxon>
        <taxon>Metazoa</taxon>
        <taxon>Ecdysozoa</taxon>
        <taxon>Arthropoda</taxon>
        <taxon>Hexapoda</taxon>
        <taxon>Collembola</taxon>
        <taxon>Symphypleona</taxon>
        <taxon>Sminthuridae</taxon>
        <taxon>Allacma</taxon>
    </lineage>
</organism>
<comment type="subcellular location">
    <subcellularLocation>
        <location evidence="1">Cytoplasm</location>
        <location evidence="1">Cytoskeleton</location>
        <location evidence="1">Cilium basal body</location>
    </subcellularLocation>
</comment>
<dbReference type="GO" id="GO:0030030">
    <property type="term" value="P:cell projection organization"/>
    <property type="evidence" value="ECO:0007669"/>
    <property type="project" value="UniProtKB-KW"/>
</dbReference>
<keyword evidence="2" id="KW-0963">Cytoplasm</keyword>
<evidence type="ECO:0000256" key="2">
    <source>
        <dbReference type="ARBA" id="ARBA00022490"/>
    </source>
</evidence>
<dbReference type="Pfam" id="PF07162">
    <property type="entry name" value="B9-C2"/>
    <property type="match status" value="1"/>
</dbReference>
<keyword evidence="9" id="KW-1185">Reference proteome</keyword>
<feature type="compositionally biased region" description="Basic and acidic residues" evidence="6">
    <location>
        <begin position="658"/>
        <end position="671"/>
    </location>
</feature>
<name>A0A8J2KE10_9HEXA</name>
<dbReference type="OrthoDB" id="184109at2759"/>
<evidence type="ECO:0000313" key="8">
    <source>
        <dbReference type="EMBL" id="CAG7734872.1"/>
    </source>
</evidence>
<dbReference type="PROSITE" id="PS51381">
    <property type="entry name" value="C2_B9"/>
    <property type="match status" value="1"/>
</dbReference>
<feature type="region of interest" description="Disordered" evidence="6">
    <location>
        <begin position="242"/>
        <end position="273"/>
    </location>
</feature>
<accession>A0A8J2KE10</accession>
<evidence type="ECO:0000256" key="4">
    <source>
        <dbReference type="ARBA" id="ARBA00023212"/>
    </source>
</evidence>
<dbReference type="PANTHER" id="PTHR14611">
    <property type="entry name" value="TECTONIC FAMILY MEMBER"/>
    <property type="match status" value="1"/>
</dbReference>
<evidence type="ECO:0000256" key="6">
    <source>
        <dbReference type="SAM" id="MobiDB-lite"/>
    </source>
</evidence>
<dbReference type="InterPro" id="IPR057724">
    <property type="entry name" value="TCTN1-3_N"/>
</dbReference>
<dbReference type="InterPro" id="IPR010796">
    <property type="entry name" value="C2_B9-type_dom"/>
</dbReference>
<reference evidence="8" key="1">
    <citation type="submission" date="2021-06" db="EMBL/GenBank/DDBJ databases">
        <authorList>
            <person name="Hodson N. C."/>
            <person name="Mongue J. A."/>
            <person name="Jaron S. K."/>
        </authorList>
    </citation>
    <scope>NUCLEOTIDE SEQUENCE</scope>
</reference>
<dbReference type="GO" id="GO:0005929">
    <property type="term" value="C:cilium"/>
    <property type="evidence" value="ECO:0007669"/>
    <property type="project" value="UniProtKB-ARBA"/>
</dbReference>
<proteinExistence type="predicted"/>
<evidence type="ECO:0000256" key="1">
    <source>
        <dbReference type="ARBA" id="ARBA00004120"/>
    </source>
</evidence>
<dbReference type="Proteomes" id="UP000708208">
    <property type="component" value="Unassembled WGS sequence"/>
</dbReference>
<sequence>MAELHVFGQIQSGRNFGNTGVLCKWSVEAGSSWKKLAGAKGGQTQVDTPLEEHLAQWCHPIDIHYATKGLQGWPKLIIEVRRQDQYGRSDLAGYGTCHIPPSPGTHVVDIPTWRPTGSVKDEVVRYFIGGAPELTESDFVVNSPERYRLRTIPSGIVTAEINVVHRFFDKFGVDASEVKSGMKIVDADHFNDSNVVAQNASLPAVSIVLDANTNLTSTAPISTSTTTVLPATTVTAAVANATSTTPPASTSSTTSTPTTSTTPAVTTTTTRMPKKKRILNKGRMCGCDLHLKKCDMNCCCDFDCKPEEKELFSDCFLTDFYDPKVRSHNSHSCFRSNIFSRENSPYDIKEVNKGMFCVVTENVDNSDQLEQEPKNVDLKFLTKKKPKFSWDFIKRMQHPDISWEPYKFGSVILKATGPPDSPNISPFGIPATLYGKKCSASENIKFLQPITSFCKHQIEDLKSACTKNLDLNVNTFLMKNIAVVSDPRAMNLSESLIPVITAACTSILGMKNCEKSFFNGPSWDSNRLVCDDIMESLELTFIHAGKRGILSVIAKAEFGSYGIKSWSVRQKFSVNFVWRNPPGRNVKDQETNLTKVEETVIQKELSETDINLADYPRSGNPGYILGKPVPMGNLVETVGVRKGNQSKTGSGEDLNEQDQSKRNPETEKESAQNKQTKLSIALDHNPSGWMTIHNPGLCSDAYLVRRNVLFGLGHQTECTLKVTDFATCGDLQDKITYVILGEAAANFSDKYVSAYGNPDLNEWVPIFISGLPSLGKEGSVRTEHGCDGIIASLKIKKVALQQR</sequence>
<feature type="compositionally biased region" description="Low complexity" evidence="6">
    <location>
        <begin position="242"/>
        <end position="270"/>
    </location>
</feature>
<protein>
    <recommendedName>
        <fullName evidence="7">Tectonic-1-3 N-terminal domain-containing protein</fullName>
    </recommendedName>
</protein>
<evidence type="ECO:0000313" key="9">
    <source>
        <dbReference type="Proteomes" id="UP000708208"/>
    </source>
</evidence>
<dbReference type="Pfam" id="PF25752">
    <property type="entry name" value="DUF1619_N"/>
    <property type="match status" value="1"/>
</dbReference>
<evidence type="ECO:0000256" key="3">
    <source>
        <dbReference type="ARBA" id="ARBA00022794"/>
    </source>
</evidence>
<feature type="domain" description="Tectonic-1-3 N-terminal" evidence="7">
    <location>
        <begin position="259"/>
        <end position="367"/>
    </location>
</feature>
<keyword evidence="3" id="KW-0970">Cilium biogenesis/degradation</keyword>
<dbReference type="AlphaFoldDB" id="A0A8J2KE10"/>
<gene>
    <name evidence="8" type="ORF">AFUS01_LOCUS23235</name>
</gene>